<dbReference type="InterPro" id="IPR000537">
    <property type="entry name" value="UbiA_prenyltransferase"/>
</dbReference>
<dbReference type="Gene3D" id="3.40.50.1000">
    <property type="entry name" value="HAD superfamily/HAD-like"/>
    <property type="match status" value="1"/>
</dbReference>
<keyword evidence="2" id="KW-1003">Cell membrane</keyword>
<keyword evidence="3 7" id="KW-0812">Transmembrane</keyword>
<dbReference type="InterPro" id="IPR023214">
    <property type="entry name" value="HAD_sf"/>
</dbReference>
<reference evidence="8 9" key="1">
    <citation type="submission" date="2019-11" db="EMBL/GenBank/DDBJ databases">
        <title>Novel species isolated from a subtropical stream in China.</title>
        <authorList>
            <person name="Lu H."/>
        </authorList>
    </citation>
    <scope>NUCLEOTIDE SEQUENCE [LARGE SCALE GENOMIC DNA]</scope>
    <source>
        <strain evidence="8 9">FT92W</strain>
    </source>
</reference>
<feature type="transmembrane region" description="Helical" evidence="7">
    <location>
        <begin position="243"/>
        <end position="264"/>
    </location>
</feature>
<organism evidence="8 9">
    <name type="scientific">Pseudoduganella rivuli</name>
    <dbReference type="NCBI Taxonomy" id="2666085"/>
    <lineage>
        <taxon>Bacteria</taxon>
        <taxon>Pseudomonadati</taxon>
        <taxon>Pseudomonadota</taxon>
        <taxon>Betaproteobacteria</taxon>
        <taxon>Burkholderiales</taxon>
        <taxon>Oxalobacteraceae</taxon>
        <taxon>Telluria group</taxon>
        <taxon>Pseudoduganella</taxon>
    </lineage>
</organism>
<feature type="compositionally biased region" description="Low complexity" evidence="6">
    <location>
        <begin position="1"/>
        <end position="20"/>
    </location>
</feature>
<evidence type="ECO:0000256" key="5">
    <source>
        <dbReference type="ARBA" id="ARBA00023136"/>
    </source>
</evidence>
<dbReference type="NCBIfam" id="NF006088">
    <property type="entry name" value="PRK08238.1"/>
    <property type="match status" value="1"/>
</dbReference>
<dbReference type="GO" id="GO:0016020">
    <property type="term" value="C:membrane"/>
    <property type="evidence" value="ECO:0007669"/>
    <property type="project" value="UniProtKB-SubCell"/>
</dbReference>
<gene>
    <name evidence="8" type="ORF">GJ700_05155</name>
</gene>
<evidence type="ECO:0000256" key="2">
    <source>
        <dbReference type="ARBA" id="ARBA00022475"/>
    </source>
</evidence>
<feature type="transmembrane region" description="Helical" evidence="7">
    <location>
        <begin position="478"/>
        <end position="494"/>
    </location>
</feature>
<keyword evidence="4 7" id="KW-1133">Transmembrane helix</keyword>
<evidence type="ECO:0000256" key="4">
    <source>
        <dbReference type="ARBA" id="ARBA00022989"/>
    </source>
</evidence>
<dbReference type="AlphaFoldDB" id="A0A7X2IJS2"/>
<evidence type="ECO:0000313" key="9">
    <source>
        <dbReference type="Proteomes" id="UP000446768"/>
    </source>
</evidence>
<evidence type="ECO:0000256" key="1">
    <source>
        <dbReference type="ARBA" id="ARBA00004141"/>
    </source>
</evidence>
<proteinExistence type="predicted"/>
<feature type="transmembrane region" description="Helical" evidence="7">
    <location>
        <begin position="439"/>
        <end position="457"/>
    </location>
</feature>
<evidence type="ECO:0000256" key="3">
    <source>
        <dbReference type="ARBA" id="ARBA00022692"/>
    </source>
</evidence>
<name>A0A7X2IJS2_9BURK</name>
<feature type="transmembrane region" description="Helical" evidence="7">
    <location>
        <begin position="361"/>
        <end position="378"/>
    </location>
</feature>
<dbReference type="SUPFAM" id="SSF56784">
    <property type="entry name" value="HAD-like"/>
    <property type="match status" value="1"/>
</dbReference>
<keyword evidence="9" id="KW-1185">Reference proteome</keyword>
<dbReference type="Pfam" id="PF12710">
    <property type="entry name" value="HAD"/>
    <property type="match status" value="1"/>
</dbReference>
<protein>
    <submittedName>
        <fullName evidence="8">UbiA family prenyltransferase</fullName>
    </submittedName>
</protein>
<sequence length="495" mass="54682">MSDTYTQLTMPQPMQPSMQQKRGARRAGEPPLVVDLDGTLIYSDMLWESLLLFLRVHFWQAWRLPLWLLLGKAGFKARIAAMVQPHPAHLPYDRELLADISAQYSDGRRIVLATGSQRALAEGIAAHLQVFDEVHATDGAINLTSSNKAGALVERYGARGYDYIGNSHVDIPVWDAARHAYSVTSRPFTLADGRSTERVGAQRSGPLMALFKAMRPRQWLKNLLVFLPMLGAHALNLDTTVQSMVAFIAFSLCASSAYLLNDALDAQDDRQHPVKRKRPIASGKLPLPLAMAASPLLALGAIALCVAYDPVLLAVVLVYFASTLAYSFYLKRIMMVDIVALSLLYTIRVLGGSAATGITPSFWLLAFSFFIFLSLALLKRYSELYNLKRRGKEKTSGRGYTIEDKAPIAMMGINAGFLSVVIFMLYFNSNDVLARYHTPPLLLGIVPLLVFWLGRLWTLAFRGQVNEDPVLYVSKDPVSLATIGLSALLLVAATY</sequence>
<dbReference type="InterPro" id="IPR036412">
    <property type="entry name" value="HAD-like_sf"/>
</dbReference>
<feature type="transmembrane region" description="Helical" evidence="7">
    <location>
        <begin position="408"/>
        <end position="427"/>
    </location>
</feature>
<dbReference type="Pfam" id="PF01040">
    <property type="entry name" value="UbiA"/>
    <property type="match status" value="1"/>
</dbReference>
<dbReference type="InterPro" id="IPR044878">
    <property type="entry name" value="UbiA_sf"/>
</dbReference>
<dbReference type="CDD" id="cd13963">
    <property type="entry name" value="PT_UbiA_2"/>
    <property type="match status" value="1"/>
</dbReference>
<accession>A0A7X2IJS2</accession>
<feature type="region of interest" description="Disordered" evidence="6">
    <location>
        <begin position="1"/>
        <end position="26"/>
    </location>
</feature>
<dbReference type="GO" id="GO:0016765">
    <property type="term" value="F:transferase activity, transferring alkyl or aryl (other than methyl) groups"/>
    <property type="evidence" value="ECO:0007669"/>
    <property type="project" value="InterPro"/>
</dbReference>
<comment type="caution">
    <text evidence="8">The sequence shown here is derived from an EMBL/GenBank/DDBJ whole genome shotgun (WGS) entry which is preliminary data.</text>
</comment>
<evidence type="ECO:0000256" key="6">
    <source>
        <dbReference type="SAM" id="MobiDB-lite"/>
    </source>
</evidence>
<feature type="transmembrane region" description="Helical" evidence="7">
    <location>
        <begin position="310"/>
        <end position="329"/>
    </location>
</feature>
<evidence type="ECO:0000313" key="8">
    <source>
        <dbReference type="EMBL" id="MRV71105.1"/>
    </source>
</evidence>
<keyword evidence="5 7" id="KW-0472">Membrane</keyword>
<comment type="subcellular location">
    <subcellularLocation>
        <location evidence="1">Membrane</location>
        <topology evidence="1">Multi-pass membrane protein</topology>
    </subcellularLocation>
</comment>
<evidence type="ECO:0000256" key="7">
    <source>
        <dbReference type="SAM" id="Phobius"/>
    </source>
</evidence>
<dbReference type="Gene3D" id="1.10.357.140">
    <property type="entry name" value="UbiA prenyltransferase"/>
    <property type="match status" value="1"/>
</dbReference>
<keyword evidence="8" id="KW-0808">Transferase</keyword>
<dbReference type="RefSeq" id="WP_154371606.1">
    <property type="nucleotide sequence ID" value="NZ_WKJJ01000003.1"/>
</dbReference>
<dbReference type="EMBL" id="WKJJ01000003">
    <property type="protein sequence ID" value="MRV71105.1"/>
    <property type="molecule type" value="Genomic_DNA"/>
</dbReference>
<dbReference type="Proteomes" id="UP000446768">
    <property type="component" value="Unassembled WGS sequence"/>
</dbReference>
<feature type="transmembrane region" description="Helical" evidence="7">
    <location>
        <begin position="285"/>
        <end position="304"/>
    </location>
</feature>